<dbReference type="GO" id="GO:0009116">
    <property type="term" value="P:nucleoside metabolic process"/>
    <property type="evidence" value="ECO:0007669"/>
    <property type="project" value="InterPro"/>
</dbReference>
<evidence type="ECO:0000256" key="1">
    <source>
        <dbReference type="SAM" id="MobiDB-lite"/>
    </source>
</evidence>
<dbReference type="GO" id="GO:0055085">
    <property type="term" value="P:transmembrane transport"/>
    <property type="evidence" value="ECO:0007669"/>
    <property type="project" value="InterPro"/>
</dbReference>
<dbReference type="SUPFAM" id="SSF53167">
    <property type="entry name" value="Purine and uridine phosphorylases"/>
    <property type="match status" value="1"/>
</dbReference>
<dbReference type="RefSeq" id="WP_149082616.1">
    <property type="nucleotide sequence ID" value="NZ_VTAW01000028.1"/>
</dbReference>
<keyword evidence="3" id="KW-1185">Reference proteome</keyword>
<comment type="caution">
    <text evidence="2">The sequence shown here is derived from an EMBL/GenBank/DDBJ whole genome shotgun (WGS) entry which is preliminary data.</text>
</comment>
<accession>A0A5D5AGC2</accession>
<dbReference type="Pfam" id="PF06516">
    <property type="entry name" value="NUP"/>
    <property type="match status" value="1"/>
</dbReference>
<name>A0A5D5AGC2_9EURY</name>
<feature type="compositionally biased region" description="Low complexity" evidence="1">
    <location>
        <begin position="36"/>
        <end position="46"/>
    </location>
</feature>
<dbReference type="PANTHER" id="PTHR38643">
    <property type="entry name" value="PURINE NUCLEOSIDE PERMEASE C285.05-RELATED"/>
    <property type="match status" value="1"/>
</dbReference>
<dbReference type="Proteomes" id="UP000324104">
    <property type="component" value="Unassembled WGS sequence"/>
</dbReference>
<dbReference type="EMBL" id="VTAW01000028">
    <property type="protein sequence ID" value="TYT60849.1"/>
    <property type="molecule type" value="Genomic_DNA"/>
</dbReference>
<organism evidence="2 3">
    <name type="scientific">Natrialba swarupiae</name>
    <dbReference type="NCBI Taxonomy" id="2448032"/>
    <lineage>
        <taxon>Archaea</taxon>
        <taxon>Methanobacteriati</taxon>
        <taxon>Methanobacteriota</taxon>
        <taxon>Stenosarchaea group</taxon>
        <taxon>Halobacteria</taxon>
        <taxon>Halobacteriales</taxon>
        <taxon>Natrialbaceae</taxon>
        <taxon>Natrialba</taxon>
    </lineage>
</organism>
<proteinExistence type="predicted"/>
<dbReference type="InterPro" id="IPR009486">
    <property type="entry name" value="Pur_nuclsid_perm"/>
</dbReference>
<feature type="region of interest" description="Disordered" evidence="1">
    <location>
        <begin position="1"/>
        <end position="54"/>
    </location>
</feature>
<dbReference type="GO" id="GO:0003824">
    <property type="term" value="F:catalytic activity"/>
    <property type="evidence" value="ECO:0007669"/>
    <property type="project" value="InterPro"/>
</dbReference>
<dbReference type="Gene3D" id="3.40.50.1580">
    <property type="entry name" value="Nucleoside phosphorylase domain"/>
    <property type="match status" value="1"/>
</dbReference>
<sequence>MSDDPTTTGGAAEADPSANRDRPTPRPADPDDPVQPSALVLPAAAEEPLDERRPWLERRDLEAAYEIPGADTPLYLTPGGVAITTTGIGKSDAATTVTALLANPAIDLESAYVVSCGIAGASPATAALGSVAVADVVVDWDRKHRWDRGAESVAGADDGDAAEFETIDLLAYRPRDYVSHLDDRVVETGLRGARSVALVENDETLAYQRRYPDAPETGPIVGVGTTVTGDEFWHGERYAREVDHLCERYGVDPYVTTQMEDAATATALERFGLLERYVSVRAIANYDRPSPGESVEESFDGNEASLALAIENAARAGDGVVDELVSSDPLGIREGGVSS</sequence>
<dbReference type="InterPro" id="IPR035994">
    <property type="entry name" value="Nucleoside_phosphorylase_sf"/>
</dbReference>
<evidence type="ECO:0000313" key="3">
    <source>
        <dbReference type="Proteomes" id="UP000324104"/>
    </source>
</evidence>
<dbReference type="PANTHER" id="PTHR38643:SF1">
    <property type="entry name" value="PURINE NUCLEOSIDE PERMEASE C285.05-RELATED"/>
    <property type="match status" value="1"/>
</dbReference>
<protein>
    <submittedName>
        <fullName evidence="2">Phosphorylase</fullName>
    </submittedName>
</protein>
<dbReference type="AlphaFoldDB" id="A0A5D5AGC2"/>
<gene>
    <name evidence="2" type="ORF">FYC77_16600</name>
</gene>
<reference evidence="2 3" key="1">
    <citation type="submission" date="2019-08" db="EMBL/GenBank/DDBJ databases">
        <title>Archaea genome.</title>
        <authorList>
            <person name="Kajale S."/>
            <person name="Shouche Y."/>
            <person name="Deshpande N."/>
            <person name="Sharma A."/>
        </authorList>
    </citation>
    <scope>NUCLEOTIDE SEQUENCE [LARGE SCALE GENOMIC DNA]</scope>
    <source>
        <strain evidence="2 3">ESP3B_9</strain>
    </source>
</reference>
<evidence type="ECO:0000313" key="2">
    <source>
        <dbReference type="EMBL" id="TYT60849.1"/>
    </source>
</evidence>